<evidence type="ECO:0000313" key="5">
    <source>
        <dbReference type="EMBL" id="QOY88169.1"/>
    </source>
</evidence>
<dbReference type="AlphaFoldDB" id="A0A7S7NRZ8"/>
<comment type="similarity">
    <text evidence="2">Belongs to the bacterial solute-binding protein SsuA/TauA family.</text>
</comment>
<keyword evidence="3 4" id="KW-0732">Signal</keyword>
<feature type="signal peptide" evidence="4">
    <location>
        <begin position="1"/>
        <end position="21"/>
    </location>
</feature>
<name>A0A7S7NRZ8_PALFE</name>
<dbReference type="KEGG" id="pfer:IRI77_36445"/>
<dbReference type="Proteomes" id="UP000593892">
    <property type="component" value="Chromosome"/>
</dbReference>
<protein>
    <submittedName>
        <fullName evidence="5">ABC transporter substrate-binding protein</fullName>
    </submittedName>
</protein>
<dbReference type="RefSeq" id="WP_194449832.1">
    <property type="nucleotide sequence ID" value="NZ_CP063849.1"/>
</dbReference>
<proteinExistence type="inferred from homology"/>
<dbReference type="GO" id="GO:0042597">
    <property type="term" value="C:periplasmic space"/>
    <property type="evidence" value="ECO:0007669"/>
    <property type="project" value="UniProtKB-SubCell"/>
</dbReference>
<dbReference type="PANTHER" id="PTHR30024:SF47">
    <property type="entry name" value="TAURINE-BINDING PERIPLASMIC PROTEIN"/>
    <property type="match status" value="1"/>
</dbReference>
<dbReference type="Gene3D" id="3.40.190.10">
    <property type="entry name" value="Periplasmic binding protein-like II"/>
    <property type="match status" value="2"/>
</dbReference>
<evidence type="ECO:0000256" key="4">
    <source>
        <dbReference type="SAM" id="SignalP"/>
    </source>
</evidence>
<gene>
    <name evidence="5" type="ORF">IRI77_36445</name>
</gene>
<evidence type="ECO:0000256" key="3">
    <source>
        <dbReference type="ARBA" id="ARBA00022729"/>
    </source>
</evidence>
<evidence type="ECO:0000256" key="1">
    <source>
        <dbReference type="ARBA" id="ARBA00004418"/>
    </source>
</evidence>
<dbReference type="Pfam" id="PF13379">
    <property type="entry name" value="NMT1_2"/>
    <property type="match status" value="1"/>
</dbReference>
<dbReference type="PANTHER" id="PTHR30024">
    <property type="entry name" value="ALIPHATIC SULFONATES-BINDING PROTEIN-RELATED"/>
    <property type="match status" value="1"/>
</dbReference>
<dbReference type="SUPFAM" id="SSF53850">
    <property type="entry name" value="Periplasmic binding protein-like II"/>
    <property type="match status" value="1"/>
</dbReference>
<sequence length="330" mass="35385">MQNKRRRRVVVSILTFAAILALDGCQKPGPPSAASAPLELTVNSWVGWGPLFIAQEKGFFDGLNVGIAFTEDAGARRSAMLAGQVDGYASSVDNLAIDATFGVTGKTVMCFDESAGADGIVARQNITWANLKGHKVAVQKGLPGHFLLLTALAKHGLKPDEVAILDLDADKAGSGFVSGTLDVAVTWEPWISKAAGMTGGKKLLTTAEMPGTIVDTLVMRDEVLLSRRADVKKVIDGWFKALEWYKTQPDEGNRIIGAAYKLKPEEVKDIVAGIRFYDLAKNREYMVGSPAGTAPIFKVFDQASSLWKEAGVTSTTVPAQRYIDSSLIVP</sequence>
<comment type="subcellular location">
    <subcellularLocation>
        <location evidence="1">Periplasm</location>
    </subcellularLocation>
</comment>
<organism evidence="5 6">
    <name type="scientific">Paludibaculum fermentans</name>
    <dbReference type="NCBI Taxonomy" id="1473598"/>
    <lineage>
        <taxon>Bacteria</taxon>
        <taxon>Pseudomonadati</taxon>
        <taxon>Acidobacteriota</taxon>
        <taxon>Terriglobia</taxon>
        <taxon>Bryobacterales</taxon>
        <taxon>Bryobacteraceae</taxon>
        <taxon>Paludibaculum</taxon>
    </lineage>
</organism>
<evidence type="ECO:0000313" key="6">
    <source>
        <dbReference type="Proteomes" id="UP000593892"/>
    </source>
</evidence>
<accession>A0A7S7NRZ8</accession>
<evidence type="ECO:0000256" key="2">
    <source>
        <dbReference type="ARBA" id="ARBA00010742"/>
    </source>
</evidence>
<feature type="chain" id="PRO_5032990532" evidence="4">
    <location>
        <begin position="22"/>
        <end position="330"/>
    </location>
</feature>
<reference evidence="5 6" key="1">
    <citation type="submission" date="2020-10" db="EMBL/GenBank/DDBJ databases">
        <title>Complete genome sequence of Paludibaculum fermentans P105T, a facultatively anaerobic acidobacterium capable of dissimilatory Fe(III) reduction.</title>
        <authorList>
            <person name="Dedysh S.N."/>
            <person name="Beletsky A.V."/>
            <person name="Kulichevskaya I.S."/>
            <person name="Mardanov A.V."/>
            <person name="Ravin N.V."/>
        </authorList>
    </citation>
    <scope>NUCLEOTIDE SEQUENCE [LARGE SCALE GENOMIC DNA]</scope>
    <source>
        <strain evidence="5 6">P105</strain>
    </source>
</reference>
<keyword evidence="6" id="KW-1185">Reference proteome</keyword>
<dbReference type="EMBL" id="CP063849">
    <property type="protein sequence ID" value="QOY88169.1"/>
    <property type="molecule type" value="Genomic_DNA"/>
</dbReference>